<reference evidence="1 2" key="1">
    <citation type="journal article" date="2018" name="Science">
        <title>The opium poppy genome and morphinan production.</title>
        <authorList>
            <person name="Guo L."/>
            <person name="Winzer T."/>
            <person name="Yang X."/>
            <person name="Li Y."/>
            <person name="Ning Z."/>
            <person name="He Z."/>
            <person name="Teodor R."/>
            <person name="Lu Y."/>
            <person name="Bowser T.A."/>
            <person name="Graham I.A."/>
            <person name="Ye K."/>
        </authorList>
    </citation>
    <scope>NUCLEOTIDE SEQUENCE [LARGE SCALE GENOMIC DNA]</scope>
    <source>
        <strain evidence="2">cv. HN1</strain>
        <tissue evidence="1">Leaves</tissue>
    </source>
</reference>
<feature type="non-terminal residue" evidence="1">
    <location>
        <position position="1"/>
    </location>
</feature>
<dbReference type="EMBL" id="CM010724">
    <property type="protein sequence ID" value="RZC81698.1"/>
    <property type="molecule type" value="Genomic_DNA"/>
</dbReference>
<evidence type="ECO:0000313" key="1">
    <source>
        <dbReference type="EMBL" id="RZC81698.1"/>
    </source>
</evidence>
<gene>
    <name evidence="1" type="ORF">C5167_044272</name>
</gene>
<dbReference type="Proteomes" id="UP000316621">
    <property type="component" value="Chromosome 10"/>
</dbReference>
<evidence type="ECO:0008006" key="3">
    <source>
        <dbReference type="Google" id="ProtNLM"/>
    </source>
</evidence>
<proteinExistence type="predicted"/>
<protein>
    <recommendedName>
        <fullName evidence="3">Aminotransferase-like plant mobile domain-containing protein</fullName>
    </recommendedName>
</protein>
<dbReference type="AlphaFoldDB" id="A0A4Y7LB07"/>
<name>A0A4Y7LB07_PAPSO</name>
<organism evidence="1 2">
    <name type="scientific">Papaver somniferum</name>
    <name type="common">Opium poppy</name>
    <dbReference type="NCBI Taxonomy" id="3469"/>
    <lineage>
        <taxon>Eukaryota</taxon>
        <taxon>Viridiplantae</taxon>
        <taxon>Streptophyta</taxon>
        <taxon>Embryophyta</taxon>
        <taxon>Tracheophyta</taxon>
        <taxon>Spermatophyta</taxon>
        <taxon>Magnoliopsida</taxon>
        <taxon>Ranunculales</taxon>
        <taxon>Papaveraceae</taxon>
        <taxon>Papaveroideae</taxon>
        <taxon>Papaver</taxon>
    </lineage>
</organism>
<sequence>RQQIELRKIVGTVWKPWSNSVFKDHADIVHARELSMKRVTFYNPESDTSILYLGERFLRKTRGFITIPRSPRERLEDIANPSDPIDVVEGRDYIHVQETKYVWWWRRQSIGFFLPEIQRQDNRDEVGVASTQDPTFIMNKVPTIHPSRYAYDNVSQASPEFRTMAWYTERSDSHGNHEQWKDLAYKMAMLNVTKDKYWFELDRAHALGELNYGGERSTSTSHDFGESSQYLSRKIPATSHDAAVDDTQNDYVPQSQDEVVPQSQLTQMINNGGVQNGR</sequence>
<accession>A0A4Y7LB07</accession>
<dbReference type="Gramene" id="RZC81698">
    <property type="protein sequence ID" value="RZC81698"/>
    <property type="gene ID" value="C5167_044272"/>
</dbReference>
<keyword evidence="2" id="KW-1185">Reference proteome</keyword>
<evidence type="ECO:0000313" key="2">
    <source>
        <dbReference type="Proteomes" id="UP000316621"/>
    </source>
</evidence>